<organism evidence="2 3">
    <name type="scientific">Saccharibacillus alkalitolerans</name>
    <dbReference type="NCBI Taxonomy" id="2705290"/>
    <lineage>
        <taxon>Bacteria</taxon>
        <taxon>Bacillati</taxon>
        <taxon>Bacillota</taxon>
        <taxon>Bacilli</taxon>
        <taxon>Bacillales</taxon>
        <taxon>Paenibacillaceae</taxon>
        <taxon>Saccharibacillus</taxon>
    </lineage>
</organism>
<feature type="compositionally biased region" description="Basic and acidic residues" evidence="1">
    <location>
        <begin position="1"/>
        <end position="27"/>
    </location>
</feature>
<reference evidence="2 3" key="1">
    <citation type="submission" date="2020-01" db="EMBL/GenBank/DDBJ databases">
        <title>Polyphasic characterisation and genomic insights into a novel alkali tolerant bacterium VR-M41.</title>
        <authorList>
            <person name="Vemuluri V.R."/>
        </authorList>
    </citation>
    <scope>NUCLEOTIDE SEQUENCE [LARGE SCALE GENOMIC DNA]</scope>
    <source>
        <strain evidence="2 3">VR-M41</strain>
    </source>
</reference>
<dbReference type="RefSeq" id="WP_166274191.1">
    <property type="nucleotide sequence ID" value="NZ_JAAFGS010000003.1"/>
</dbReference>
<evidence type="ECO:0000313" key="3">
    <source>
        <dbReference type="Proteomes" id="UP000800303"/>
    </source>
</evidence>
<accession>A0ABX0F500</accession>
<keyword evidence="3" id="KW-1185">Reference proteome</keyword>
<protein>
    <submittedName>
        <fullName evidence="2">Uncharacterized protein</fullName>
    </submittedName>
</protein>
<proteinExistence type="predicted"/>
<dbReference type="EMBL" id="JAAFGS010000003">
    <property type="protein sequence ID" value="NGZ75782.1"/>
    <property type="molecule type" value="Genomic_DNA"/>
</dbReference>
<comment type="caution">
    <text evidence="2">The sequence shown here is derived from an EMBL/GenBank/DDBJ whole genome shotgun (WGS) entry which is preliminary data.</text>
</comment>
<gene>
    <name evidence="2" type="ORF">GYN08_10660</name>
</gene>
<name>A0ABX0F500_9BACL</name>
<sequence>MDEQREKLSEETKERLERMYGLERPRTEAGSLDSVQGGSAESAADPAVNGVPQPGGRVDYFSCRMSDLPSEAPERFVIEPGQGIGPLRLGMPREEAETVLEAWKTRNLAYFFRVEYDDDGRIEEIETDRHTGLPMNAVLPSGLNVFGVPVERLLPRLKQFGPDASEEDEFLYEYPQAGISFWRQGLLSESDLEQEWFLEMAPDIQADEKRRLYFETVTVKFGQKAGAVR</sequence>
<evidence type="ECO:0000256" key="1">
    <source>
        <dbReference type="SAM" id="MobiDB-lite"/>
    </source>
</evidence>
<feature type="region of interest" description="Disordered" evidence="1">
    <location>
        <begin position="1"/>
        <end position="55"/>
    </location>
</feature>
<evidence type="ECO:0000313" key="2">
    <source>
        <dbReference type="EMBL" id="NGZ75782.1"/>
    </source>
</evidence>
<dbReference type="Proteomes" id="UP000800303">
    <property type="component" value="Unassembled WGS sequence"/>
</dbReference>